<dbReference type="HAMAP" id="MF_00473">
    <property type="entry name" value="G6P_isomerase"/>
    <property type="match status" value="1"/>
</dbReference>
<dbReference type="NCBIfam" id="NF010697">
    <property type="entry name" value="PRK14097.1"/>
    <property type="match status" value="1"/>
</dbReference>
<dbReference type="InterPro" id="IPR001672">
    <property type="entry name" value="G6P_Isomerase"/>
</dbReference>
<dbReference type="CDD" id="cd05015">
    <property type="entry name" value="SIS_PGI_1"/>
    <property type="match status" value="1"/>
</dbReference>
<dbReference type="GO" id="GO:0097367">
    <property type="term" value="F:carbohydrate derivative binding"/>
    <property type="evidence" value="ECO:0007669"/>
    <property type="project" value="InterPro"/>
</dbReference>
<gene>
    <name evidence="9" type="primary">pgi_3</name>
    <name evidence="9" type="ORF">SDC9_19129</name>
</gene>
<dbReference type="PANTHER" id="PTHR11469:SF1">
    <property type="entry name" value="GLUCOSE-6-PHOSPHATE ISOMERASE"/>
    <property type="match status" value="1"/>
</dbReference>
<protein>
    <recommendedName>
        <fullName evidence="3">glucose-6-phosphate isomerase</fullName>
        <ecNumber evidence="3">5.3.1.9</ecNumber>
    </recommendedName>
</protein>
<dbReference type="GO" id="GO:0051156">
    <property type="term" value="P:glucose 6-phosphate metabolic process"/>
    <property type="evidence" value="ECO:0007669"/>
    <property type="project" value="TreeGrafter"/>
</dbReference>
<keyword evidence="4" id="KW-0312">Gluconeogenesis</keyword>
<organism evidence="9">
    <name type="scientific">bioreactor metagenome</name>
    <dbReference type="NCBI Taxonomy" id="1076179"/>
    <lineage>
        <taxon>unclassified sequences</taxon>
        <taxon>metagenomes</taxon>
        <taxon>ecological metagenomes</taxon>
    </lineage>
</organism>
<dbReference type="PROSITE" id="PS00174">
    <property type="entry name" value="P_GLUCOSE_ISOMERASE_2"/>
    <property type="match status" value="1"/>
</dbReference>
<dbReference type="PROSITE" id="PS51463">
    <property type="entry name" value="P_GLUCOSE_ISOMERASE_3"/>
    <property type="match status" value="1"/>
</dbReference>
<proteinExistence type="inferred from homology"/>
<dbReference type="UniPathway" id="UPA00109">
    <property type="reaction ID" value="UER00181"/>
</dbReference>
<dbReference type="PROSITE" id="PS00765">
    <property type="entry name" value="P_GLUCOSE_ISOMERASE_1"/>
    <property type="match status" value="1"/>
</dbReference>
<evidence type="ECO:0000256" key="2">
    <source>
        <dbReference type="ARBA" id="ARBA00006604"/>
    </source>
</evidence>
<evidence type="ECO:0000256" key="3">
    <source>
        <dbReference type="ARBA" id="ARBA00011952"/>
    </source>
</evidence>
<dbReference type="Pfam" id="PF00342">
    <property type="entry name" value="PGI"/>
    <property type="match status" value="1"/>
</dbReference>
<comment type="caution">
    <text evidence="9">The sequence shown here is derived from an EMBL/GenBank/DDBJ whole genome shotgun (WGS) entry which is preliminary data.</text>
</comment>
<dbReference type="Gene3D" id="3.40.50.10490">
    <property type="entry name" value="Glucose-6-phosphate isomerase like protein, domain 1"/>
    <property type="match status" value="2"/>
</dbReference>
<evidence type="ECO:0000256" key="8">
    <source>
        <dbReference type="ARBA" id="ARBA00029321"/>
    </source>
</evidence>
<dbReference type="EMBL" id="VSSQ01000072">
    <property type="protein sequence ID" value="MPL73330.1"/>
    <property type="molecule type" value="Genomic_DNA"/>
</dbReference>
<reference evidence="9" key="1">
    <citation type="submission" date="2019-08" db="EMBL/GenBank/DDBJ databases">
        <authorList>
            <person name="Kucharzyk K."/>
            <person name="Murdoch R.W."/>
            <person name="Higgins S."/>
            <person name="Loffler F."/>
        </authorList>
    </citation>
    <scope>NUCLEOTIDE SEQUENCE</scope>
</reference>
<evidence type="ECO:0000256" key="4">
    <source>
        <dbReference type="ARBA" id="ARBA00022432"/>
    </source>
</evidence>
<evidence type="ECO:0000256" key="1">
    <source>
        <dbReference type="ARBA" id="ARBA00004926"/>
    </source>
</evidence>
<comment type="catalytic activity">
    <reaction evidence="8">
        <text>alpha-D-glucose 6-phosphate = beta-D-fructose 6-phosphate</text>
        <dbReference type="Rhea" id="RHEA:11816"/>
        <dbReference type="ChEBI" id="CHEBI:57634"/>
        <dbReference type="ChEBI" id="CHEBI:58225"/>
        <dbReference type="EC" id="5.3.1.9"/>
    </reaction>
</comment>
<dbReference type="FunFam" id="3.40.50.10490:FF:000015">
    <property type="entry name" value="Glucose-6-phosphate isomerase"/>
    <property type="match status" value="1"/>
</dbReference>
<keyword evidence="5" id="KW-0963">Cytoplasm</keyword>
<dbReference type="InterPro" id="IPR018189">
    <property type="entry name" value="Phosphoglucose_isomerase_CS"/>
</dbReference>
<dbReference type="PRINTS" id="PR00662">
    <property type="entry name" value="G6PISOMERASE"/>
</dbReference>
<dbReference type="InterPro" id="IPR035482">
    <property type="entry name" value="SIS_PGI_2"/>
</dbReference>
<dbReference type="InterPro" id="IPR035476">
    <property type="entry name" value="SIS_PGI_1"/>
</dbReference>
<evidence type="ECO:0000313" key="9">
    <source>
        <dbReference type="EMBL" id="MPL73330.1"/>
    </source>
</evidence>
<comment type="similarity">
    <text evidence="2">Belongs to the GPI family.</text>
</comment>
<dbReference type="PANTHER" id="PTHR11469">
    <property type="entry name" value="GLUCOSE-6-PHOSPHATE ISOMERASE"/>
    <property type="match status" value="1"/>
</dbReference>
<sequence>MKVDFQGFESYVSEKEMGKLSSEIAKHHLNIVNRSGIGNEFLGWVDLPEKLSKALILDIEAEAEKIRSKAEIYVVVGIGGSYLGSKAIVDALQNHFNSMKKERNYPYIIFAGQTLSEDYMADLIEILDKRNYCLVVISKSGTTLEPSIAFRILHTHLENKYGKEKARERIIVVTDKEKGVLKEMATSEGYKTYVISDDIGGRFSVLTPVGLLPVAVAGYDIRALIHGAKKMRHNLLNNTTFETNIAWQYAAMRYLMYKNDKNIELMVNYSPNMASFAEWFKQLFGESEGKDGKGIFPSSVVNTTDLHSLGQYIQEGKQQVFETIIHVEKSSKKVRIPIVEPDVDSLNYILDNSLTQINHKAEEGTSMAHLDAGVPQIRISIDRLDEQNLGQLIYFFEFSCALSGYLLEVNPFNQPGVEAYKKNMFKLLGK</sequence>
<dbReference type="SUPFAM" id="SSF53697">
    <property type="entry name" value="SIS domain"/>
    <property type="match status" value="1"/>
</dbReference>
<evidence type="ECO:0000256" key="6">
    <source>
        <dbReference type="ARBA" id="ARBA00023152"/>
    </source>
</evidence>
<dbReference type="InterPro" id="IPR046348">
    <property type="entry name" value="SIS_dom_sf"/>
</dbReference>
<dbReference type="GO" id="GO:0048029">
    <property type="term" value="F:monosaccharide binding"/>
    <property type="evidence" value="ECO:0007669"/>
    <property type="project" value="TreeGrafter"/>
</dbReference>
<evidence type="ECO:0000256" key="7">
    <source>
        <dbReference type="ARBA" id="ARBA00023235"/>
    </source>
</evidence>
<dbReference type="GO" id="GO:0006094">
    <property type="term" value="P:gluconeogenesis"/>
    <property type="evidence" value="ECO:0007669"/>
    <property type="project" value="UniProtKB-KW"/>
</dbReference>
<dbReference type="GO" id="GO:0005829">
    <property type="term" value="C:cytosol"/>
    <property type="evidence" value="ECO:0007669"/>
    <property type="project" value="TreeGrafter"/>
</dbReference>
<dbReference type="GO" id="GO:0006096">
    <property type="term" value="P:glycolytic process"/>
    <property type="evidence" value="ECO:0007669"/>
    <property type="project" value="UniProtKB-UniPathway"/>
</dbReference>
<dbReference type="GO" id="GO:0004347">
    <property type="term" value="F:glucose-6-phosphate isomerase activity"/>
    <property type="evidence" value="ECO:0007669"/>
    <property type="project" value="UniProtKB-EC"/>
</dbReference>
<dbReference type="EC" id="5.3.1.9" evidence="3"/>
<accession>A0A644U2Q8</accession>
<keyword evidence="6" id="KW-0324">Glycolysis</keyword>
<comment type="pathway">
    <text evidence="1">Carbohydrate degradation; glycolysis; D-glyceraldehyde 3-phosphate and glycerone phosphate from D-glucose: step 2/4.</text>
</comment>
<name>A0A644U2Q8_9ZZZZ</name>
<keyword evidence="7 9" id="KW-0413">Isomerase</keyword>
<dbReference type="CDD" id="cd05016">
    <property type="entry name" value="SIS_PGI_2"/>
    <property type="match status" value="1"/>
</dbReference>
<dbReference type="AlphaFoldDB" id="A0A644U2Q8"/>
<dbReference type="FunFam" id="3.40.50.10490:FF:000016">
    <property type="entry name" value="Glucose-6-phosphate isomerase"/>
    <property type="match status" value="1"/>
</dbReference>
<evidence type="ECO:0000256" key="5">
    <source>
        <dbReference type="ARBA" id="ARBA00022490"/>
    </source>
</evidence>